<keyword evidence="2" id="KW-1185">Reference proteome</keyword>
<dbReference type="InterPro" id="IPR009964">
    <property type="entry name" value="DUF1491"/>
</dbReference>
<dbReference type="Proteomes" id="UP000635071">
    <property type="component" value="Unassembled WGS sequence"/>
</dbReference>
<dbReference type="AlphaFoldDB" id="A0A917E718"/>
<name>A0A917E718_9SPHN</name>
<sequence length="115" mass="12135">MTTRLTTPRLASGVKVSALLRRVSSAGGFGTVLARGDATAGSIAIVTREAGVDTLLSAMFDMNSKSGGYEWVPVAAAEAIPGWIERARRNDPDLWVIELDIADAARFVAETLGND</sequence>
<reference evidence="1" key="1">
    <citation type="journal article" date="2014" name="Int. J. Syst. Evol. Microbiol.">
        <title>Complete genome sequence of Corynebacterium casei LMG S-19264T (=DSM 44701T), isolated from a smear-ripened cheese.</title>
        <authorList>
            <consortium name="US DOE Joint Genome Institute (JGI-PGF)"/>
            <person name="Walter F."/>
            <person name="Albersmeier A."/>
            <person name="Kalinowski J."/>
            <person name="Ruckert C."/>
        </authorList>
    </citation>
    <scope>NUCLEOTIDE SEQUENCE</scope>
    <source>
        <strain evidence="1">CGMCC 1.15519</strain>
    </source>
</reference>
<dbReference type="EMBL" id="BMJM01000004">
    <property type="protein sequence ID" value="GGE09601.1"/>
    <property type="molecule type" value="Genomic_DNA"/>
</dbReference>
<organism evidence="1 2">
    <name type="scientific">Sandarakinorhabdus glacialis</name>
    <dbReference type="NCBI Taxonomy" id="1614636"/>
    <lineage>
        <taxon>Bacteria</taxon>
        <taxon>Pseudomonadati</taxon>
        <taxon>Pseudomonadota</taxon>
        <taxon>Alphaproteobacteria</taxon>
        <taxon>Sphingomonadales</taxon>
        <taxon>Sphingosinicellaceae</taxon>
        <taxon>Sandarakinorhabdus</taxon>
    </lineage>
</organism>
<gene>
    <name evidence="1" type="ORF">GCM10011529_14910</name>
</gene>
<evidence type="ECO:0000313" key="1">
    <source>
        <dbReference type="EMBL" id="GGE09601.1"/>
    </source>
</evidence>
<comment type="caution">
    <text evidence="1">The sequence shown here is derived from an EMBL/GenBank/DDBJ whole genome shotgun (WGS) entry which is preliminary data.</text>
</comment>
<proteinExistence type="predicted"/>
<reference evidence="1" key="2">
    <citation type="submission" date="2020-09" db="EMBL/GenBank/DDBJ databases">
        <authorList>
            <person name="Sun Q."/>
            <person name="Zhou Y."/>
        </authorList>
    </citation>
    <scope>NUCLEOTIDE SEQUENCE</scope>
    <source>
        <strain evidence="1">CGMCC 1.15519</strain>
    </source>
</reference>
<dbReference type="Pfam" id="PF07372">
    <property type="entry name" value="DUF1491"/>
    <property type="match status" value="1"/>
</dbReference>
<accession>A0A917E718</accession>
<protein>
    <recommendedName>
        <fullName evidence="3">DUF1491 family protein</fullName>
    </recommendedName>
</protein>
<evidence type="ECO:0000313" key="2">
    <source>
        <dbReference type="Proteomes" id="UP000635071"/>
    </source>
</evidence>
<evidence type="ECO:0008006" key="3">
    <source>
        <dbReference type="Google" id="ProtNLM"/>
    </source>
</evidence>
<dbReference type="Gene3D" id="3.40.1530.20">
    <property type="entry name" value="Protein of unknown function (DUF1491)"/>
    <property type="match status" value="1"/>
</dbReference>